<evidence type="ECO:0000256" key="3">
    <source>
        <dbReference type="ARBA" id="ARBA00022660"/>
    </source>
</evidence>
<keyword evidence="13" id="KW-1185">Reference proteome</keyword>
<dbReference type="AlphaFoldDB" id="A0A4P9XEV6"/>
<dbReference type="Pfam" id="PF04800">
    <property type="entry name" value="NDUS4"/>
    <property type="match status" value="1"/>
</dbReference>
<dbReference type="EMBL" id="ML014113">
    <property type="protein sequence ID" value="RKP04103.1"/>
    <property type="molecule type" value="Genomic_DNA"/>
</dbReference>
<reference evidence="12 13" key="1">
    <citation type="journal article" date="2018" name="Nat. Microbiol.">
        <title>Leveraging single-cell genomics to expand the fungal tree of life.</title>
        <authorList>
            <person name="Ahrendt S.R."/>
            <person name="Quandt C.A."/>
            <person name="Ciobanu D."/>
            <person name="Clum A."/>
            <person name="Salamov A."/>
            <person name="Andreopoulos B."/>
            <person name="Cheng J.F."/>
            <person name="Woyke T."/>
            <person name="Pelin A."/>
            <person name="Henrissat B."/>
            <person name="Reynolds N.K."/>
            <person name="Benny G.L."/>
            <person name="Smith M.E."/>
            <person name="James T.Y."/>
            <person name="Grigoriev I.V."/>
        </authorList>
    </citation>
    <scope>NUCLEOTIDE SEQUENCE [LARGE SCALE GENOMIC DNA]</scope>
    <source>
        <strain evidence="12 13">ATCC 52028</strain>
    </source>
</reference>
<dbReference type="OrthoDB" id="3089at2759"/>
<dbReference type="Gene3D" id="3.30.160.190">
    <property type="entry name" value="atu1810 like domain"/>
    <property type="match status" value="1"/>
</dbReference>
<dbReference type="InterPro" id="IPR038532">
    <property type="entry name" value="NDUFS4-like_sf"/>
</dbReference>
<feature type="non-terminal residue" evidence="11">
    <location>
        <position position="1"/>
    </location>
</feature>
<dbReference type="Proteomes" id="UP000274922">
    <property type="component" value="Unassembled WGS sequence"/>
</dbReference>
<evidence type="ECO:0000313" key="10">
    <source>
        <dbReference type="EMBL" id="RKO98118.1"/>
    </source>
</evidence>
<protein>
    <recommendedName>
        <fullName evidence="9">NADH dehydrogenase [ubiquinone] iron-sulfur protein 4, mitochondrial</fullName>
    </recommendedName>
</protein>
<dbReference type="GO" id="GO:0022900">
    <property type="term" value="P:electron transport chain"/>
    <property type="evidence" value="ECO:0007669"/>
    <property type="project" value="InterPro"/>
</dbReference>
<keyword evidence="2 9" id="KW-0813">Transport</keyword>
<accession>A0A4P9XEV6</accession>
<evidence type="ECO:0000256" key="4">
    <source>
        <dbReference type="ARBA" id="ARBA00022792"/>
    </source>
</evidence>
<proteinExistence type="inferred from homology"/>
<reference evidence="11" key="2">
    <citation type="submission" date="2018-04" db="EMBL/GenBank/DDBJ databases">
        <title>Leveraging single-cell genomics to expand the Fungal Tree of Life.</title>
        <authorList>
            <consortium name="DOE Joint Genome Institute"/>
            <person name="Ahrendt S.R."/>
            <person name="Quandt C.A."/>
            <person name="Ciobanu D."/>
            <person name="Clum A."/>
            <person name="Salamov A."/>
            <person name="Andreopoulos B."/>
            <person name="Cheng J.-F."/>
            <person name="Woyke T."/>
            <person name="Pelin A."/>
            <person name="Henrissat B."/>
            <person name="Benny G.L."/>
            <person name="Smith M.E."/>
            <person name="James T.Y."/>
            <person name="Grigoriev I.V."/>
        </authorList>
    </citation>
    <scope>NUCLEOTIDE SEQUENCE</scope>
    <source>
        <strain evidence="11">ATCC 52028</strain>
    </source>
</reference>
<evidence type="ECO:0000256" key="5">
    <source>
        <dbReference type="ARBA" id="ARBA00022946"/>
    </source>
</evidence>
<dbReference type="FunFam" id="3.30.160.190:FF:000001">
    <property type="entry name" value="NADH-ubiquinone oxidoreductase 21 kDa subunit mitochondrial"/>
    <property type="match status" value="1"/>
</dbReference>
<evidence type="ECO:0000313" key="12">
    <source>
        <dbReference type="Proteomes" id="UP000268535"/>
    </source>
</evidence>
<comment type="subcellular location">
    <subcellularLocation>
        <location evidence="9">Mitochondrion inner membrane</location>
        <topology evidence="9">Peripheral membrane protein</topology>
        <orientation evidence="9">Matrix side</orientation>
    </subcellularLocation>
</comment>
<keyword evidence="6 9" id="KW-0249">Electron transport</keyword>
<dbReference type="Proteomes" id="UP000268535">
    <property type="component" value="Unassembled WGS sequence"/>
</dbReference>
<keyword evidence="7 9" id="KW-0496">Mitochondrion</keyword>
<keyword evidence="8 9" id="KW-0472">Membrane</keyword>
<dbReference type="EMBL" id="ML009115">
    <property type="protein sequence ID" value="RKO98118.1"/>
    <property type="molecule type" value="Genomic_DNA"/>
</dbReference>
<evidence type="ECO:0000313" key="11">
    <source>
        <dbReference type="EMBL" id="RKP04103.1"/>
    </source>
</evidence>
<dbReference type="PANTHER" id="PTHR12219">
    <property type="entry name" value="NADH-UBIQUINONE OXIDOREDUCTASE"/>
    <property type="match status" value="1"/>
</dbReference>
<dbReference type="GO" id="GO:0005743">
    <property type="term" value="C:mitochondrial inner membrane"/>
    <property type="evidence" value="ECO:0007669"/>
    <property type="project" value="UniProtKB-SubCell"/>
</dbReference>
<evidence type="ECO:0000313" key="13">
    <source>
        <dbReference type="Proteomes" id="UP000274922"/>
    </source>
</evidence>
<reference evidence="10" key="3">
    <citation type="submission" date="2018-08" db="EMBL/GenBank/DDBJ databases">
        <title>Leveraging single-cell genomics to expand the Fungal Tree of Life.</title>
        <authorList>
            <consortium name="DOE Joint Genome Institute"/>
            <person name="Ahrendt S.R."/>
            <person name="Quandt C.A."/>
            <person name="Ciobanu D."/>
            <person name="Clum A."/>
            <person name="Salamov A."/>
            <person name="Andreopoulos B."/>
            <person name="Cheng J.-F."/>
            <person name="Woyke T."/>
            <person name="Pelin A."/>
            <person name="Henrissat B."/>
            <person name="Reynolds N."/>
            <person name="Benny G.L."/>
            <person name="Smith M.E."/>
            <person name="James T.Y."/>
            <person name="Grigoriev I.V."/>
        </authorList>
    </citation>
    <scope>NUCLEOTIDE SEQUENCE</scope>
    <source>
        <strain evidence="10">ATCC 52028</strain>
    </source>
</reference>
<dbReference type="InterPro" id="IPR006885">
    <property type="entry name" value="NADH_UbQ_FeS_4_mit-like"/>
</dbReference>
<comment type="function">
    <text evidence="9">Accessory subunit of the mitochondrial membrane respiratory chain NADH dehydrogenase (Complex I), that is believed not to be involved in catalysis. Complex I functions in the transfer of electrons from NADH to the respiratory chain. The immediate electron acceptor for the enzyme is believed to be ubiquinone.</text>
</comment>
<dbReference type="PANTHER" id="PTHR12219:SF8">
    <property type="entry name" value="NADH DEHYDROGENASE [UBIQUINONE] IRON-SULFUR PROTEIN 4, MITOCHONDRIAL"/>
    <property type="match status" value="1"/>
</dbReference>
<evidence type="ECO:0000256" key="7">
    <source>
        <dbReference type="ARBA" id="ARBA00023128"/>
    </source>
</evidence>
<comment type="similarity">
    <text evidence="1 9">Belongs to the complex I NDUFS4 subunit family.</text>
</comment>
<keyword evidence="4 9" id="KW-0999">Mitochondrion inner membrane</keyword>
<organism evidence="11 13">
    <name type="scientific">Caulochytrium protostelioides</name>
    <dbReference type="NCBI Taxonomy" id="1555241"/>
    <lineage>
        <taxon>Eukaryota</taxon>
        <taxon>Fungi</taxon>
        <taxon>Fungi incertae sedis</taxon>
        <taxon>Chytridiomycota</taxon>
        <taxon>Chytridiomycota incertae sedis</taxon>
        <taxon>Chytridiomycetes</taxon>
        <taxon>Caulochytriales</taxon>
        <taxon>Caulochytriaceae</taxon>
        <taxon>Caulochytrium</taxon>
    </lineage>
</organism>
<evidence type="ECO:0000256" key="8">
    <source>
        <dbReference type="ARBA" id="ARBA00023136"/>
    </source>
</evidence>
<gene>
    <name evidence="10" type="ORF">CAUPRSCDRAFT_5436</name>
    <name evidence="11" type="ORF">CXG81DRAFT_8628</name>
</gene>
<evidence type="ECO:0000256" key="2">
    <source>
        <dbReference type="ARBA" id="ARBA00022448"/>
    </source>
</evidence>
<keyword evidence="3 9" id="KW-0679">Respiratory chain</keyword>
<name>A0A4P9XEV6_9FUNG</name>
<evidence type="ECO:0000256" key="9">
    <source>
        <dbReference type="RuleBase" id="RU367010"/>
    </source>
</evidence>
<evidence type="ECO:0000256" key="6">
    <source>
        <dbReference type="ARBA" id="ARBA00022982"/>
    </source>
</evidence>
<keyword evidence="5 9" id="KW-0809">Transit peptide</keyword>
<evidence type="ECO:0000256" key="1">
    <source>
        <dbReference type="ARBA" id="ARBA00005882"/>
    </source>
</evidence>
<sequence length="114" mass="13315">LAGVPLEVTRRSVKIYKPSKTAQTSGTTLTHDWKLDFDVEERWENPLMGWASSADPVQSVRMTFPTKEAAIQFAERNGYDWEVEEPKRVAFRVKSYAENYKWIPEDKIRLHKTK</sequence>
<dbReference type="STRING" id="1555241.A0A4P9XEV6"/>